<evidence type="ECO:0000256" key="3">
    <source>
        <dbReference type="ARBA" id="ARBA00022741"/>
    </source>
</evidence>
<dbReference type="PROSITE" id="PS00871">
    <property type="entry name" value="CLPAB_2"/>
    <property type="match status" value="1"/>
</dbReference>
<dbReference type="InterPro" id="IPR004176">
    <property type="entry name" value="Clp_R_N"/>
</dbReference>
<dbReference type="Gene3D" id="1.10.8.60">
    <property type="match status" value="1"/>
</dbReference>
<dbReference type="PANTHER" id="PTHR11638:SF18">
    <property type="entry name" value="HEAT SHOCK PROTEIN 104"/>
    <property type="match status" value="1"/>
</dbReference>
<dbReference type="Gene3D" id="3.40.50.300">
    <property type="entry name" value="P-loop containing nucleotide triphosphate hydrolases"/>
    <property type="match status" value="3"/>
</dbReference>
<accession>A0A1F4ZW65</accession>
<dbReference type="SMART" id="SM01086">
    <property type="entry name" value="ClpB_D2-small"/>
    <property type="match status" value="1"/>
</dbReference>
<dbReference type="InterPro" id="IPR036628">
    <property type="entry name" value="Clp_N_dom_sf"/>
</dbReference>
<dbReference type="PANTHER" id="PTHR11638">
    <property type="entry name" value="ATP-DEPENDENT CLP PROTEASE"/>
    <property type="match status" value="1"/>
</dbReference>
<dbReference type="FunFam" id="3.40.50.300:FF:000120">
    <property type="entry name" value="ATP-dependent chaperone ClpB"/>
    <property type="match status" value="1"/>
</dbReference>
<dbReference type="PROSITE" id="PS00870">
    <property type="entry name" value="CLPAB_1"/>
    <property type="match status" value="1"/>
</dbReference>
<dbReference type="Pfam" id="PF17871">
    <property type="entry name" value="AAA_lid_9"/>
    <property type="match status" value="1"/>
</dbReference>
<dbReference type="Pfam" id="PF10431">
    <property type="entry name" value="ClpB_D2-small"/>
    <property type="match status" value="1"/>
</dbReference>
<sequence length="853" mass="96071">MDPNSLTAKAREALEAAIEISRRHHNPEVNSLHLVLSFLTDFEGIVFQALRAKQVDISKLSQSLEDAIFRLPQLKEEPEPQISDELDKILRTALAEAKKIGDTFLSREHLFLAILLTECQSSGILKKFNLNYQEVKQIIMSQRGNAKADDPQAESKYNILEKYTQNLTQMAGLGKLDPVIGRDDEIRRVMQILSRRTKNNPVLIGDPGVGKTAIVEGLAQRIVTGDVPETLKNKQLLSLDLASILAGAKFRGEFEDRLKAILKEIESSEGKYVLFMDELHTLVGAGSAEGAIDAANILKPALARGLLHAIGATTIKEYRQHIEKDAALERRFQPVVVDQPDVEASIAILRGLKSRYELHHGVRITDDAILAAVSLSNRYIPDRFLPDKAIDLIDEATSSLKMDIDSLPSNLDSLKRRSTQIEIELAALKRETGESVVKRRKDLEKQLTELKDTLSSQQLRWRTQKDLIKNIQSLRENRDALLQDLERAEREVQLEKAAEIKFGKLPETEKKLLAAEDHWQQIPGDEKILREEVTEEDVARVVSRWTSIPVSRLVSSEKQKLSHLETEISKRLVGQTEAVKEVSNAIRRSRAGISEENRPIASFIFLGPTGVGKTELAKTLAEVLFNNSDALIRIDLSEYQEKHTVARLIGAPPGYVGYDEGGQLTEAVRRKPYSIILFDELEKAHPDIFNLFLQILDDGRLTDGKGRVVNFKNAIIVMTSNLGTELIQAREKDVKDKLWQLLRKTFKPEFLNRVDQIIVFDPLSEKQLEQIVDFQIALVAKRLEKQNIRLDISDKAKKFLAKEGFDPDFGARPLKRAIQDHILDELSLQLIEGKVKSGDTVKVDVIKDQIQIS</sequence>
<gene>
    <name evidence="11" type="ORF">A2397_00110</name>
</gene>
<dbReference type="FunFam" id="3.40.50.300:FF:000025">
    <property type="entry name" value="ATP-dependent Clp protease subunit"/>
    <property type="match status" value="1"/>
</dbReference>
<dbReference type="InterPro" id="IPR028299">
    <property type="entry name" value="ClpA/B_CS2"/>
</dbReference>
<dbReference type="InterPro" id="IPR018368">
    <property type="entry name" value="ClpA/B_CS1"/>
</dbReference>
<dbReference type="EMBL" id="MEXR01000001">
    <property type="protein sequence ID" value="OGD10659.1"/>
    <property type="molecule type" value="Genomic_DNA"/>
</dbReference>
<proteinExistence type="inferred from homology"/>
<dbReference type="GO" id="GO:0005524">
    <property type="term" value="F:ATP binding"/>
    <property type="evidence" value="ECO:0007669"/>
    <property type="project" value="UniProtKB-KW"/>
</dbReference>
<keyword evidence="2 7" id="KW-0677">Repeat</keyword>
<dbReference type="FunFam" id="3.40.50.300:FF:000010">
    <property type="entry name" value="Chaperone clpB 1, putative"/>
    <property type="match status" value="1"/>
</dbReference>
<dbReference type="Pfam" id="PF02861">
    <property type="entry name" value="Clp_N"/>
    <property type="match status" value="1"/>
</dbReference>
<dbReference type="GO" id="GO:0034605">
    <property type="term" value="P:cellular response to heat"/>
    <property type="evidence" value="ECO:0007669"/>
    <property type="project" value="TreeGrafter"/>
</dbReference>
<dbReference type="SMART" id="SM00382">
    <property type="entry name" value="AAA"/>
    <property type="match status" value="2"/>
</dbReference>
<comment type="subunit">
    <text evidence="6">Homohexamer. The oligomerization is ATP-dependent.</text>
</comment>
<dbReference type="InterPro" id="IPR003959">
    <property type="entry name" value="ATPase_AAA_core"/>
</dbReference>
<keyword evidence="4 8" id="KW-0067">ATP-binding</keyword>
<evidence type="ECO:0000256" key="2">
    <source>
        <dbReference type="ARBA" id="ARBA00022737"/>
    </source>
</evidence>
<name>A0A1F4ZW65_9BACT</name>
<dbReference type="PRINTS" id="PR00300">
    <property type="entry name" value="CLPPROTEASEA"/>
</dbReference>
<evidence type="ECO:0000256" key="4">
    <source>
        <dbReference type="ARBA" id="ARBA00022840"/>
    </source>
</evidence>
<comment type="caution">
    <text evidence="11">The sequence shown here is derived from an EMBL/GenBank/DDBJ whole genome shotgun (WGS) entry which is preliminary data.</text>
</comment>
<evidence type="ECO:0000256" key="1">
    <source>
        <dbReference type="ARBA" id="ARBA00008675"/>
    </source>
</evidence>
<evidence type="ECO:0000256" key="5">
    <source>
        <dbReference type="ARBA" id="ARBA00023186"/>
    </source>
</evidence>
<keyword evidence="3 8" id="KW-0547">Nucleotide-binding</keyword>
<evidence type="ECO:0000256" key="8">
    <source>
        <dbReference type="RuleBase" id="RU004432"/>
    </source>
</evidence>
<dbReference type="STRING" id="1797263.A2397_00110"/>
<dbReference type="InterPro" id="IPR003593">
    <property type="entry name" value="AAA+_ATPase"/>
</dbReference>
<dbReference type="SUPFAM" id="SSF52540">
    <property type="entry name" value="P-loop containing nucleoside triphosphate hydrolases"/>
    <property type="match status" value="2"/>
</dbReference>
<dbReference type="FunFam" id="1.10.8.60:FF:000017">
    <property type="entry name" value="ATP-dependent chaperone ClpB"/>
    <property type="match status" value="1"/>
</dbReference>
<evidence type="ECO:0000256" key="9">
    <source>
        <dbReference type="SAM" id="Coils"/>
    </source>
</evidence>
<evidence type="ECO:0000256" key="6">
    <source>
        <dbReference type="ARBA" id="ARBA00026057"/>
    </source>
</evidence>
<dbReference type="PROSITE" id="PS51903">
    <property type="entry name" value="CLP_R"/>
    <property type="match status" value="1"/>
</dbReference>
<dbReference type="InterPro" id="IPR001270">
    <property type="entry name" value="ClpA/B"/>
</dbReference>
<dbReference type="CDD" id="cd19499">
    <property type="entry name" value="RecA-like_ClpB_Hsp104-like"/>
    <property type="match status" value="1"/>
</dbReference>
<evidence type="ECO:0000313" key="12">
    <source>
        <dbReference type="Proteomes" id="UP000176424"/>
    </source>
</evidence>
<dbReference type="InterPro" id="IPR027417">
    <property type="entry name" value="P-loop_NTPase"/>
</dbReference>
<dbReference type="Pfam" id="PF00004">
    <property type="entry name" value="AAA"/>
    <property type="match status" value="1"/>
</dbReference>
<dbReference type="Proteomes" id="UP000176424">
    <property type="component" value="Unassembled WGS sequence"/>
</dbReference>
<comment type="similarity">
    <text evidence="1 8">Belongs to the ClpA/ClpB family.</text>
</comment>
<feature type="coiled-coil region" evidence="9">
    <location>
        <begin position="411"/>
        <end position="498"/>
    </location>
</feature>
<dbReference type="CDD" id="cd00009">
    <property type="entry name" value="AAA"/>
    <property type="match status" value="1"/>
</dbReference>
<dbReference type="Pfam" id="PF07724">
    <property type="entry name" value="AAA_2"/>
    <property type="match status" value="1"/>
</dbReference>
<feature type="domain" description="Clp R" evidence="10">
    <location>
        <begin position="3"/>
        <end position="145"/>
    </location>
</feature>
<dbReference type="SUPFAM" id="SSF81923">
    <property type="entry name" value="Double Clp-N motif"/>
    <property type="match status" value="1"/>
</dbReference>
<protein>
    <submittedName>
        <fullName evidence="11">ATP-dependent chaperone ClpB</fullName>
    </submittedName>
</protein>
<dbReference type="InterPro" id="IPR019489">
    <property type="entry name" value="Clp_ATPase_C"/>
</dbReference>
<evidence type="ECO:0000256" key="7">
    <source>
        <dbReference type="PROSITE-ProRule" id="PRU01251"/>
    </source>
</evidence>
<dbReference type="Gene3D" id="1.10.1780.10">
    <property type="entry name" value="Clp, N-terminal domain"/>
    <property type="match status" value="1"/>
</dbReference>
<dbReference type="AlphaFoldDB" id="A0A1F4ZW65"/>
<reference evidence="11 12" key="1">
    <citation type="journal article" date="2016" name="Nat. Commun.">
        <title>Thousands of microbial genomes shed light on interconnected biogeochemical processes in an aquifer system.</title>
        <authorList>
            <person name="Anantharaman K."/>
            <person name="Brown C.T."/>
            <person name="Hug L.A."/>
            <person name="Sharon I."/>
            <person name="Castelle C.J."/>
            <person name="Probst A.J."/>
            <person name="Thomas B.C."/>
            <person name="Singh A."/>
            <person name="Wilkins M.J."/>
            <person name="Karaoz U."/>
            <person name="Brodie E.L."/>
            <person name="Williams K.H."/>
            <person name="Hubbard S.S."/>
            <person name="Banfield J.F."/>
        </authorList>
    </citation>
    <scope>NUCLEOTIDE SEQUENCE [LARGE SCALE GENOMIC DNA]</scope>
</reference>
<evidence type="ECO:0000259" key="10">
    <source>
        <dbReference type="PROSITE" id="PS51903"/>
    </source>
</evidence>
<evidence type="ECO:0000313" key="11">
    <source>
        <dbReference type="EMBL" id="OGD10659.1"/>
    </source>
</evidence>
<dbReference type="InterPro" id="IPR050130">
    <property type="entry name" value="ClpA_ClpB"/>
</dbReference>
<dbReference type="InterPro" id="IPR041546">
    <property type="entry name" value="ClpA/ClpB_AAA_lid"/>
</dbReference>
<organism evidence="11 12">
    <name type="scientific">Candidatus Amesbacteria bacterium RIFOXYB1_FULL_44_23</name>
    <dbReference type="NCBI Taxonomy" id="1797263"/>
    <lineage>
        <taxon>Bacteria</taxon>
        <taxon>Candidatus Amesiibacteriota</taxon>
    </lineage>
</organism>
<dbReference type="GO" id="GO:0005737">
    <property type="term" value="C:cytoplasm"/>
    <property type="evidence" value="ECO:0007669"/>
    <property type="project" value="TreeGrafter"/>
</dbReference>
<dbReference type="GO" id="GO:0016887">
    <property type="term" value="F:ATP hydrolysis activity"/>
    <property type="evidence" value="ECO:0007669"/>
    <property type="project" value="InterPro"/>
</dbReference>
<keyword evidence="5 8" id="KW-0143">Chaperone</keyword>
<keyword evidence="9" id="KW-0175">Coiled coil</keyword>